<keyword evidence="2" id="KW-0325">Glycoprotein</keyword>
<organism evidence="4 5">
    <name type="scientific">Lupinus albus</name>
    <name type="common">White lupine</name>
    <name type="synonym">Lupinus termis</name>
    <dbReference type="NCBI Taxonomy" id="3870"/>
    <lineage>
        <taxon>Eukaryota</taxon>
        <taxon>Viridiplantae</taxon>
        <taxon>Streptophyta</taxon>
        <taxon>Embryophyta</taxon>
        <taxon>Tracheophyta</taxon>
        <taxon>Spermatophyta</taxon>
        <taxon>Magnoliopsida</taxon>
        <taxon>eudicotyledons</taxon>
        <taxon>Gunneridae</taxon>
        <taxon>Pentapetalae</taxon>
        <taxon>rosids</taxon>
        <taxon>fabids</taxon>
        <taxon>Fabales</taxon>
        <taxon>Fabaceae</taxon>
        <taxon>Papilionoideae</taxon>
        <taxon>50 kb inversion clade</taxon>
        <taxon>genistoids sensu lato</taxon>
        <taxon>core genistoids</taxon>
        <taxon>Genisteae</taxon>
        <taxon>Lupinus</taxon>
    </lineage>
</organism>
<comment type="caution">
    <text evidence="4">The sequence shown here is derived from an EMBL/GenBank/DDBJ whole genome shotgun (WGS) entry which is preliminary data.</text>
</comment>
<evidence type="ECO:0000256" key="2">
    <source>
        <dbReference type="ARBA" id="ARBA00023180"/>
    </source>
</evidence>
<gene>
    <name evidence="4" type="ORF">Lalb_Chr07g0191191</name>
</gene>
<dbReference type="OrthoDB" id="958254at2759"/>
<dbReference type="AlphaFoldDB" id="A0A6A4QBI8"/>
<evidence type="ECO:0000256" key="3">
    <source>
        <dbReference type="SAM" id="SignalP"/>
    </source>
</evidence>
<dbReference type="Proteomes" id="UP000447434">
    <property type="component" value="Chromosome 7"/>
</dbReference>
<feature type="chain" id="PRO_5025634395" evidence="3">
    <location>
        <begin position="26"/>
        <end position="111"/>
    </location>
</feature>
<dbReference type="InterPro" id="IPR004911">
    <property type="entry name" value="Interferon-induced_GILT"/>
</dbReference>
<evidence type="ECO:0000313" key="4">
    <source>
        <dbReference type="EMBL" id="KAE9610856.1"/>
    </source>
</evidence>
<evidence type="ECO:0000256" key="1">
    <source>
        <dbReference type="ARBA" id="ARBA00005679"/>
    </source>
</evidence>
<sequence>MVPPKPEIIITMALVLFFSIYESKGAFYSSVSHNDGAAKITPLAYQKVNLSVYYQSLCQPCATFIVKNLEEIFNSDLINIVNLKLVPWVNAYINMSNNSISCQVLFYLFAI</sequence>
<dbReference type="PANTHER" id="PTHR13234">
    <property type="entry name" value="GAMMA-INTERFERON INDUCIBLE LYSOSOMAL THIOL REDUCTASE GILT"/>
    <property type="match status" value="1"/>
</dbReference>
<feature type="signal peptide" evidence="3">
    <location>
        <begin position="1"/>
        <end position="25"/>
    </location>
</feature>
<comment type="similarity">
    <text evidence="1">Belongs to the GILT family.</text>
</comment>
<evidence type="ECO:0000313" key="5">
    <source>
        <dbReference type="Proteomes" id="UP000447434"/>
    </source>
</evidence>
<protein>
    <submittedName>
        <fullName evidence="4">Putative gamma interferon inducible lysosomal thiol reductase GILT</fullName>
    </submittedName>
</protein>
<name>A0A6A4QBI8_LUPAL</name>
<accession>A0A6A4QBI8</accession>
<dbReference type="Pfam" id="PF03227">
    <property type="entry name" value="GILT"/>
    <property type="match status" value="1"/>
</dbReference>
<keyword evidence="3" id="KW-0732">Signal</keyword>
<reference evidence="5" key="1">
    <citation type="journal article" date="2020" name="Nat. Commun.">
        <title>Genome sequence of the cluster root forming white lupin.</title>
        <authorList>
            <person name="Hufnagel B."/>
            <person name="Marques A."/>
            <person name="Soriano A."/>
            <person name="Marques L."/>
            <person name="Divol F."/>
            <person name="Doumas P."/>
            <person name="Sallet E."/>
            <person name="Mancinotti D."/>
            <person name="Carrere S."/>
            <person name="Marande W."/>
            <person name="Arribat S."/>
            <person name="Keller J."/>
            <person name="Huneau C."/>
            <person name="Blein T."/>
            <person name="Aime D."/>
            <person name="Laguerre M."/>
            <person name="Taylor J."/>
            <person name="Schubert V."/>
            <person name="Nelson M."/>
            <person name="Geu-Flores F."/>
            <person name="Crespi M."/>
            <person name="Gallardo-Guerrero K."/>
            <person name="Delaux P.-M."/>
            <person name="Salse J."/>
            <person name="Berges H."/>
            <person name="Guyot R."/>
            <person name="Gouzy J."/>
            <person name="Peret B."/>
        </authorList>
    </citation>
    <scope>NUCLEOTIDE SEQUENCE [LARGE SCALE GENOMIC DNA]</scope>
    <source>
        <strain evidence="5">cv. Amiga</strain>
    </source>
</reference>
<keyword evidence="5" id="KW-1185">Reference proteome</keyword>
<dbReference type="EMBL" id="WOCE01000007">
    <property type="protein sequence ID" value="KAE9610856.1"/>
    <property type="molecule type" value="Genomic_DNA"/>
</dbReference>
<proteinExistence type="inferred from homology"/>
<dbReference type="GO" id="GO:0016671">
    <property type="term" value="F:oxidoreductase activity, acting on a sulfur group of donors, disulfide as acceptor"/>
    <property type="evidence" value="ECO:0007669"/>
    <property type="project" value="InterPro"/>
</dbReference>
<dbReference type="PANTHER" id="PTHR13234:SF27">
    <property type="entry name" value="GAMMA INTERFERON INDUCIBLE LYSOSOMAL THIOL REDUCTASE"/>
    <property type="match status" value="1"/>
</dbReference>